<sequence>MKNLTAYLLLGASLSLPLSVMAAPDLNDVTMDVINIDDSHADAVMKQIDLPSMAARGEQERDDHSRSTKVNGHNDLSVKEREMESENKMSQERVNEMESENKMEQDRNNEMERENQMEQERDNEMERENTIQQDQQIDRDSDHGVNDGDHSGMNSGGRR</sequence>
<dbReference type="AlphaFoldDB" id="A0A3B1BC85"/>
<organism evidence="2">
    <name type="scientific">hydrothermal vent metagenome</name>
    <dbReference type="NCBI Taxonomy" id="652676"/>
    <lineage>
        <taxon>unclassified sequences</taxon>
        <taxon>metagenomes</taxon>
        <taxon>ecological metagenomes</taxon>
    </lineage>
</organism>
<accession>A0A3B1BC85</accession>
<feature type="compositionally biased region" description="Basic and acidic residues" evidence="1">
    <location>
        <begin position="57"/>
        <end position="66"/>
    </location>
</feature>
<dbReference type="EMBL" id="UOFZ01000130">
    <property type="protein sequence ID" value="VAX13692.1"/>
    <property type="molecule type" value="Genomic_DNA"/>
</dbReference>
<feature type="compositionally biased region" description="Basic and acidic residues" evidence="1">
    <location>
        <begin position="76"/>
        <end position="129"/>
    </location>
</feature>
<evidence type="ECO:0000256" key="1">
    <source>
        <dbReference type="SAM" id="MobiDB-lite"/>
    </source>
</evidence>
<name>A0A3B1BC85_9ZZZZ</name>
<proteinExistence type="predicted"/>
<gene>
    <name evidence="2" type="ORF">MNBD_GAMMA24-684</name>
</gene>
<protein>
    <submittedName>
        <fullName evidence="2">Uncharacterized protein</fullName>
    </submittedName>
</protein>
<evidence type="ECO:0000313" key="2">
    <source>
        <dbReference type="EMBL" id="VAX13692.1"/>
    </source>
</evidence>
<feature type="compositionally biased region" description="Basic and acidic residues" evidence="1">
    <location>
        <begin position="136"/>
        <end position="150"/>
    </location>
</feature>
<reference evidence="2" key="1">
    <citation type="submission" date="2018-06" db="EMBL/GenBank/DDBJ databases">
        <authorList>
            <person name="Zhirakovskaya E."/>
        </authorList>
    </citation>
    <scope>NUCLEOTIDE SEQUENCE</scope>
</reference>
<feature type="region of interest" description="Disordered" evidence="1">
    <location>
        <begin position="51"/>
        <end position="159"/>
    </location>
</feature>